<accession>S4NZ09</accession>
<dbReference type="EMBL" id="GAIX01013630">
    <property type="protein sequence ID" value="JAA78930.1"/>
    <property type="molecule type" value="Transcribed_RNA"/>
</dbReference>
<sequence>FFCNFFIFTIYRKTFLRHTARRSRANTPPCVCRAIHCYTVTPNRCRLVTTLTSRWLTIPPRNELFEIEPLGSNLLTCITKYPSTKRNLGVR</sequence>
<organism evidence="1">
    <name type="scientific">Pararge aegeria</name>
    <name type="common">speckled wood butterfly</name>
    <dbReference type="NCBI Taxonomy" id="116150"/>
    <lineage>
        <taxon>Eukaryota</taxon>
        <taxon>Metazoa</taxon>
        <taxon>Ecdysozoa</taxon>
        <taxon>Arthropoda</taxon>
        <taxon>Hexapoda</taxon>
        <taxon>Insecta</taxon>
        <taxon>Pterygota</taxon>
        <taxon>Neoptera</taxon>
        <taxon>Endopterygota</taxon>
        <taxon>Lepidoptera</taxon>
        <taxon>Glossata</taxon>
        <taxon>Ditrysia</taxon>
        <taxon>Papilionoidea</taxon>
        <taxon>Nymphalidae</taxon>
        <taxon>Satyrinae</taxon>
        <taxon>Satyrini</taxon>
        <taxon>Parargina</taxon>
        <taxon>Pararge</taxon>
    </lineage>
</organism>
<evidence type="ECO:0000313" key="1">
    <source>
        <dbReference type="EMBL" id="JAA78930.1"/>
    </source>
</evidence>
<reference evidence="1" key="1">
    <citation type="journal article" date="2013" name="BMC Genomics">
        <title>Unscrambling butterfly oogenesis.</title>
        <authorList>
            <person name="Carter J.M."/>
            <person name="Baker S.C."/>
            <person name="Pink R."/>
            <person name="Carter D.R."/>
            <person name="Collins A."/>
            <person name="Tomlin J."/>
            <person name="Gibbs M."/>
            <person name="Breuker C.J."/>
        </authorList>
    </citation>
    <scope>NUCLEOTIDE SEQUENCE</scope>
    <source>
        <tissue evidence="1">Ovary</tissue>
    </source>
</reference>
<name>S4NZ09_9NEOP</name>
<reference evidence="1" key="2">
    <citation type="submission" date="2013-05" db="EMBL/GenBank/DDBJ databases">
        <authorList>
            <person name="Carter J.-M."/>
            <person name="Baker S.C."/>
            <person name="Pink R."/>
            <person name="Carter D.R.F."/>
            <person name="Collins A."/>
            <person name="Tomlin J."/>
            <person name="Gibbs M."/>
            <person name="Breuker C.J."/>
        </authorList>
    </citation>
    <scope>NUCLEOTIDE SEQUENCE</scope>
    <source>
        <tissue evidence="1">Ovary</tissue>
    </source>
</reference>
<protein>
    <submittedName>
        <fullName evidence="1">Uncharacterized protein</fullName>
    </submittedName>
</protein>
<dbReference type="AlphaFoldDB" id="S4NZ09"/>
<proteinExistence type="predicted"/>
<feature type="non-terminal residue" evidence="1">
    <location>
        <position position="1"/>
    </location>
</feature>